<proteinExistence type="predicted"/>
<organism evidence="1 2">
    <name type="scientific">Caenorhabditis japonica</name>
    <dbReference type="NCBI Taxonomy" id="281687"/>
    <lineage>
        <taxon>Eukaryota</taxon>
        <taxon>Metazoa</taxon>
        <taxon>Ecdysozoa</taxon>
        <taxon>Nematoda</taxon>
        <taxon>Chromadorea</taxon>
        <taxon>Rhabditida</taxon>
        <taxon>Rhabditina</taxon>
        <taxon>Rhabditomorpha</taxon>
        <taxon>Rhabditoidea</taxon>
        <taxon>Rhabditidae</taxon>
        <taxon>Peloderinae</taxon>
        <taxon>Caenorhabditis</taxon>
    </lineage>
</organism>
<reference evidence="2" key="1">
    <citation type="submission" date="2010-08" db="EMBL/GenBank/DDBJ databases">
        <authorList>
            <consortium name="Caenorhabditis japonica Sequencing Consortium"/>
            <person name="Wilson R.K."/>
        </authorList>
    </citation>
    <scope>NUCLEOTIDE SEQUENCE [LARGE SCALE GENOMIC DNA]</scope>
    <source>
        <strain evidence="2">DF5081</strain>
    </source>
</reference>
<keyword evidence="2" id="KW-1185">Reference proteome</keyword>
<protein>
    <submittedName>
        <fullName evidence="1">Uncharacterized protein</fullName>
    </submittedName>
</protein>
<reference evidence="1" key="2">
    <citation type="submission" date="2022-06" db="UniProtKB">
        <authorList>
            <consortium name="EnsemblMetazoa"/>
        </authorList>
    </citation>
    <scope>IDENTIFICATION</scope>
    <source>
        <strain evidence="1">DF5081</strain>
    </source>
</reference>
<evidence type="ECO:0000313" key="2">
    <source>
        <dbReference type="Proteomes" id="UP000005237"/>
    </source>
</evidence>
<dbReference type="AlphaFoldDB" id="A0A8R1EN02"/>
<dbReference type="Proteomes" id="UP000005237">
    <property type="component" value="Unassembled WGS sequence"/>
</dbReference>
<name>A0A8R1EN02_CAEJA</name>
<accession>A0A8R1EN02</accession>
<dbReference type="EnsemblMetazoa" id="CJA36969.1">
    <property type="protein sequence ID" value="CJA36969.1"/>
    <property type="gene ID" value="WBGene00212816"/>
</dbReference>
<sequence length="112" mass="13097">MLLGCKVEFIEQYYYCLLEARVKWLMAYTELEYEVNDPLVYKVFYFDRKIELYKKLIAICSAKDRQVCKVNQFKIEDNTISRVINMSCFSGAVTAGMSFIRLLSSMSAVTQK</sequence>
<evidence type="ECO:0000313" key="1">
    <source>
        <dbReference type="EnsemblMetazoa" id="CJA36969.1"/>
    </source>
</evidence>